<dbReference type="Pfam" id="PF14557">
    <property type="entry name" value="AphA_like"/>
    <property type="match status" value="1"/>
</dbReference>
<accession>A0A1J5S2U6</accession>
<gene>
    <name evidence="1" type="ORF">GALL_154880</name>
</gene>
<sequence length="189" mass="20813">MGNLTPVIIPSTGSGPQRCATGQDLLAIAALGTAARQPVTQQDMRDAIEEIAGHLWVPAFDSLQAVVERLLRRGQLVASGGQAAHYLTTSSGLERLCRLLALDYSHPGCLISQVGMRLGMAFLDLIPAPRRRGYLQSSLHHCDRQLREWQRRSALCRAQGALGRRWLDQDGRRLGQERHMLQAMLADLA</sequence>
<reference evidence="1" key="1">
    <citation type="submission" date="2016-10" db="EMBL/GenBank/DDBJ databases">
        <title>Sequence of Gallionella enrichment culture.</title>
        <authorList>
            <person name="Poehlein A."/>
            <person name="Muehling M."/>
            <person name="Daniel R."/>
        </authorList>
    </citation>
    <scope>NUCLEOTIDE SEQUENCE</scope>
</reference>
<name>A0A1J5S2U6_9ZZZZ</name>
<protein>
    <submittedName>
        <fullName evidence="1">Uncharacterized protein</fullName>
    </submittedName>
</protein>
<dbReference type="EMBL" id="MLJW01000075">
    <property type="protein sequence ID" value="OIR02331.1"/>
    <property type="molecule type" value="Genomic_DNA"/>
</dbReference>
<dbReference type="InterPro" id="IPR036390">
    <property type="entry name" value="WH_DNA-bd_sf"/>
</dbReference>
<organism evidence="1">
    <name type="scientific">mine drainage metagenome</name>
    <dbReference type="NCBI Taxonomy" id="410659"/>
    <lineage>
        <taxon>unclassified sequences</taxon>
        <taxon>metagenomes</taxon>
        <taxon>ecological metagenomes</taxon>
    </lineage>
</organism>
<evidence type="ECO:0000313" key="1">
    <source>
        <dbReference type="EMBL" id="OIR02331.1"/>
    </source>
</evidence>
<proteinExistence type="predicted"/>
<comment type="caution">
    <text evidence="1">The sequence shown here is derived from an EMBL/GenBank/DDBJ whole genome shotgun (WGS) entry which is preliminary data.</text>
</comment>
<dbReference type="InterPro" id="IPR029434">
    <property type="entry name" value="Put_trans_reg"/>
</dbReference>
<dbReference type="SUPFAM" id="SSF46785">
    <property type="entry name" value="Winged helix' DNA-binding domain"/>
    <property type="match status" value="1"/>
</dbReference>
<dbReference type="AlphaFoldDB" id="A0A1J5S2U6"/>